<name>A0ABS8K528_9BURK</name>
<evidence type="ECO:0008006" key="3">
    <source>
        <dbReference type="Google" id="ProtNLM"/>
    </source>
</evidence>
<reference evidence="1 2" key="1">
    <citation type="submission" date="2021-11" db="EMBL/GenBank/DDBJ databases">
        <authorList>
            <person name="Oh E.-T."/>
            <person name="Kim S.-B."/>
        </authorList>
    </citation>
    <scope>NUCLEOTIDE SEQUENCE [LARGE SCALE GENOMIC DNA]</scope>
    <source>
        <strain evidence="1 2">MMS20-SJTR3</strain>
    </source>
</reference>
<dbReference type="Proteomes" id="UP001431019">
    <property type="component" value="Unassembled WGS sequence"/>
</dbReference>
<gene>
    <name evidence="1" type="ORF">LJ656_32355</name>
</gene>
<accession>A0ABS8K528</accession>
<evidence type="ECO:0000313" key="1">
    <source>
        <dbReference type="EMBL" id="MCC8397268.1"/>
    </source>
</evidence>
<dbReference type="RefSeq" id="WP_230513528.1">
    <property type="nucleotide sequence ID" value="NZ_JAJITD010000026.1"/>
</dbReference>
<organism evidence="1 2">
    <name type="scientific">Paraburkholderia sejongensis</name>
    <dbReference type="NCBI Taxonomy" id="2886946"/>
    <lineage>
        <taxon>Bacteria</taxon>
        <taxon>Pseudomonadati</taxon>
        <taxon>Pseudomonadota</taxon>
        <taxon>Betaproteobacteria</taxon>
        <taxon>Burkholderiales</taxon>
        <taxon>Burkholderiaceae</taxon>
        <taxon>Paraburkholderia</taxon>
    </lineage>
</organism>
<evidence type="ECO:0000313" key="2">
    <source>
        <dbReference type="Proteomes" id="UP001431019"/>
    </source>
</evidence>
<dbReference type="EMBL" id="JAJITD010000026">
    <property type="protein sequence ID" value="MCC8397268.1"/>
    <property type="molecule type" value="Genomic_DNA"/>
</dbReference>
<comment type="caution">
    <text evidence="1">The sequence shown here is derived from an EMBL/GenBank/DDBJ whole genome shotgun (WGS) entry which is preliminary data.</text>
</comment>
<keyword evidence="2" id="KW-1185">Reference proteome</keyword>
<proteinExistence type="predicted"/>
<sequence>MFKMIVGRFEIVATSGIKNGSARVGKSEAQAYDVLDRRQAVNAKPEKVGLELDDAWSYCVRHQGRARGIALLH</sequence>
<protein>
    <recommendedName>
        <fullName evidence="3">Transposase</fullName>
    </recommendedName>
</protein>